<feature type="domain" description="Thoeris anti-defense 2-like" evidence="1">
    <location>
        <begin position="1"/>
        <end position="72"/>
    </location>
</feature>
<gene>
    <name evidence="2" type="ORF">C683_0486</name>
</gene>
<dbReference type="RefSeq" id="WP_009489299.1">
    <property type="nucleotide sequence ID" value="NZ_AMYT01000011.1"/>
</dbReference>
<comment type="caution">
    <text evidence="2">The sequence shown here is derived from an EMBL/GenBank/DDBJ whole genome shotgun (WGS) entry which is preliminary data.</text>
</comment>
<name>K8Z9X6_9ENTE</name>
<dbReference type="STRING" id="1234409.C683_0486"/>
<dbReference type="Pfam" id="PF11195">
    <property type="entry name" value="Tad2-like"/>
    <property type="match status" value="1"/>
</dbReference>
<proteinExistence type="predicted"/>
<reference evidence="2 3" key="1">
    <citation type="journal article" date="2013" name="Genome Announc.">
        <title>Draft Genome Sequence of Catellicoccus marimammalium, a Novel Species Commonly Found in Gull Feces.</title>
        <authorList>
            <person name="Weigand M.R."/>
            <person name="Ryu H."/>
            <person name="Bozcek L."/>
            <person name="Konstantinidis K.T."/>
            <person name="Santo Domingo J.W."/>
        </authorList>
    </citation>
    <scope>NUCLEOTIDE SEQUENCE [LARGE SCALE GENOMIC DNA]</scope>
    <source>
        <strain evidence="2 3">M35/04/3</strain>
    </source>
</reference>
<sequence>MTFEEMLPGLKAGKKMVRTNWEGTELWVELVPATTYHGETMNPYFVIKTEDEAFSVWEPTSCDVLATDWAEVHD</sequence>
<evidence type="ECO:0000313" key="3">
    <source>
        <dbReference type="Proteomes" id="UP000016057"/>
    </source>
</evidence>
<dbReference type="EMBL" id="AMYT01000011">
    <property type="protein sequence ID" value="EKU27705.1"/>
    <property type="molecule type" value="Genomic_DNA"/>
</dbReference>
<dbReference type="Proteomes" id="UP000016057">
    <property type="component" value="Unassembled WGS sequence"/>
</dbReference>
<dbReference type="OrthoDB" id="9806476at2"/>
<dbReference type="AlphaFoldDB" id="K8Z9X6"/>
<organism evidence="2 3">
    <name type="scientific">Catellicoccus marimammalium M35/04/3</name>
    <dbReference type="NCBI Taxonomy" id="1234409"/>
    <lineage>
        <taxon>Bacteria</taxon>
        <taxon>Bacillati</taxon>
        <taxon>Bacillota</taxon>
        <taxon>Bacilli</taxon>
        <taxon>Lactobacillales</taxon>
        <taxon>Enterococcaceae</taxon>
        <taxon>Catellicoccus</taxon>
    </lineage>
</organism>
<evidence type="ECO:0000259" key="1">
    <source>
        <dbReference type="Pfam" id="PF11195"/>
    </source>
</evidence>
<dbReference type="PATRIC" id="fig|1234409.3.peg.454"/>
<accession>K8Z9X6</accession>
<evidence type="ECO:0000313" key="2">
    <source>
        <dbReference type="EMBL" id="EKU27705.1"/>
    </source>
</evidence>
<keyword evidence="3" id="KW-1185">Reference proteome</keyword>
<dbReference type="eggNOG" id="ENOG50330X0">
    <property type="taxonomic scope" value="Bacteria"/>
</dbReference>
<protein>
    <recommendedName>
        <fullName evidence="1">Thoeris anti-defense 2-like domain-containing protein</fullName>
    </recommendedName>
</protein>
<dbReference type="InterPro" id="IPR021361">
    <property type="entry name" value="Tad2-like_dom"/>
</dbReference>